<name>A0A1B9NDH0_9MICO</name>
<comment type="caution">
    <text evidence="1">The sequence shown here is derived from an EMBL/GenBank/DDBJ whole genome shotgun (WGS) entry which is preliminary data.</text>
</comment>
<dbReference type="Proteomes" id="UP000093355">
    <property type="component" value="Unassembled WGS sequence"/>
</dbReference>
<reference evidence="1 2" key="1">
    <citation type="submission" date="2016-05" db="EMBL/GenBank/DDBJ databases">
        <authorList>
            <person name="Lavstsen T."/>
            <person name="Jespersen J.S."/>
        </authorList>
    </citation>
    <scope>NUCLEOTIDE SEQUENCE [LARGE SCALE GENOMIC DNA]</scope>
    <source>
        <strain evidence="1 2">YLB-01</strain>
    </source>
</reference>
<evidence type="ECO:0000313" key="2">
    <source>
        <dbReference type="Proteomes" id="UP000093355"/>
    </source>
</evidence>
<keyword evidence="2" id="KW-1185">Reference proteome</keyword>
<sequence>MTFAPDTVDPDVPQPPRRDGELFRYVTQPAAQRRVMRKSLLTLLFTAALTIAAIVLMVLIPDAWWLFLIFAVLGLIGSLIWGAMFFGARAASRATGDDLIDLIVLPGGFLTQGGLFTPWQEVSKIEVVRTTGAPDPAERRSIGEAAGQQIAQGLTHLGGANITVNIHVHDAKAVAARAATPSQKLAVFDSAGYLHTGLGLRQATVLQPLIVHLQQECARRGTPFELAV</sequence>
<evidence type="ECO:0000313" key="1">
    <source>
        <dbReference type="EMBL" id="OCG74604.1"/>
    </source>
</evidence>
<organism evidence="1 2">
    <name type="scientific">Microbacterium sediminis</name>
    <dbReference type="NCBI Taxonomy" id="904291"/>
    <lineage>
        <taxon>Bacteria</taxon>
        <taxon>Bacillati</taxon>
        <taxon>Actinomycetota</taxon>
        <taxon>Actinomycetes</taxon>
        <taxon>Micrococcales</taxon>
        <taxon>Microbacteriaceae</taxon>
        <taxon>Microbacterium</taxon>
    </lineage>
</organism>
<protein>
    <submittedName>
        <fullName evidence="1">Uncharacterized protein</fullName>
    </submittedName>
</protein>
<dbReference type="STRING" id="904291.A7J15_03440"/>
<dbReference type="RefSeq" id="WP_067024522.1">
    <property type="nucleotide sequence ID" value="NZ_CP038256.1"/>
</dbReference>
<dbReference type="AlphaFoldDB" id="A0A1B9NDH0"/>
<dbReference type="EMBL" id="LXMD01000021">
    <property type="protein sequence ID" value="OCG74604.1"/>
    <property type="molecule type" value="Genomic_DNA"/>
</dbReference>
<proteinExistence type="predicted"/>
<accession>A0A1B9NDH0</accession>
<gene>
    <name evidence="1" type="ORF">A7J15_03440</name>
</gene>